<keyword evidence="1" id="KW-0479">Metal-binding</keyword>
<evidence type="ECO:0000256" key="2">
    <source>
        <dbReference type="ARBA" id="ARBA00022771"/>
    </source>
</evidence>
<evidence type="ECO:0000256" key="4">
    <source>
        <dbReference type="PROSITE-ProRule" id="PRU00134"/>
    </source>
</evidence>
<comment type="caution">
    <text evidence="6">The sequence shown here is derived from an EMBL/GenBank/DDBJ whole genome shotgun (WGS) entry which is preliminary data.</text>
</comment>
<keyword evidence="7" id="KW-1185">Reference proteome</keyword>
<gene>
    <name evidence="6" type="ORF">E0Z10_g5521</name>
</gene>
<dbReference type="PROSITE" id="PS50865">
    <property type="entry name" value="ZF_MYND_2"/>
    <property type="match status" value="1"/>
</dbReference>
<organism evidence="6 7">
    <name type="scientific">Xylaria hypoxylon</name>
    <dbReference type="NCBI Taxonomy" id="37992"/>
    <lineage>
        <taxon>Eukaryota</taxon>
        <taxon>Fungi</taxon>
        <taxon>Dikarya</taxon>
        <taxon>Ascomycota</taxon>
        <taxon>Pezizomycotina</taxon>
        <taxon>Sordariomycetes</taxon>
        <taxon>Xylariomycetidae</taxon>
        <taxon>Xylariales</taxon>
        <taxon>Xylariaceae</taxon>
        <taxon>Xylaria</taxon>
    </lineage>
</organism>
<dbReference type="Pfam" id="PF01753">
    <property type="entry name" value="zf-MYND"/>
    <property type="match status" value="1"/>
</dbReference>
<protein>
    <recommendedName>
        <fullName evidence="5">MYND-type domain-containing protein</fullName>
    </recommendedName>
</protein>
<proteinExistence type="predicted"/>
<name>A0A4Z0YT74_9PEZI</name>
<dbReference type="GO" id="GO:0008270">
    <property type="term" value="F:zinc ion binding"/>
    <property type="evidence" value="ECO:0007669"/>
    <property type="project" value="UniProtKB-KW"/>
</dbReference>
<evidence type="ECO:0000259" key="5">
    <source>
        <dbReference type="PROSITE" id="PS50865"/>
    </source>
</evidence>
<reference evidence="6 7" key="1">
    <citation type="submission" date="2019-03" db="EMBL/GenBank/DDBJ databases">
        <title>Draft genome sequence of Xylaria hypoxylon DSM 108379, a ubiquitous saprotrophic-parasitic fungi on hardwood.</title>
        <authorList>
            <person name="Buettner E."/>
            <person name="Leonhardt S."/>
            <person name="Gebauer A.M."/>
            <person name="Liers C."/>
            <person name="Hofrichter M."/>
            <person name="Kellner H."/>
        </authorList>
    </citation>
    <scope>NUCLEOTIDE SEQUENCE [LARGE SCALE GENOMIC DNA]</scope>
    <source>
        <strain evidence="6 7">DSM 108379</strain>
    </source>
</reference>
<dbReference type="SUPFAM" id="SSF144232">
    <property type="entry name" value="HIT/MYND zinc finger-like"/>
    <property type="match status" value="1"/>
</dbReference>
<keyword evidence="2 4" id="KW-0863">Zinc-finger</keyword>
<accession>A0A4Z0YT74</accession>
<dbReference type="Gene3D" id="6.10.140.2220">
    <property type="match status" value="1"/>
</dbReference>
<evidence type="ECO:0000256" key="3">
    <source>
        <dbReference type="ARBA" id="ARBA00022833"/>
    </source>
</evidence>
<dbReference type="OrthoDB" id="437457at2759"/>
<dbReference type="EMBL" id="SKBN01000100">
    <property type="protein sequence ID" value="TGJ83248.1"/>
    <property type="molecule type" value="Genomic_DNA"/>
</dbReference>
<keyword evidence="3" id="KW-0862">Zinc</keyword>
<dbReference type="PROSITE" id="PS01360">
    <property type="entry name" value="ZF_MYND_1"/>
    <property type="match status" value="1"/>
</dbReference>
<evidence type="ECO:0000256" key="1">
    <source>
        <dbReference type="ARBA" id="ARBA00022723"/>
    </source>
</evidence>
<feature type="domain" description="MYND-type" evidence="5">
    <location>
        <begin position="10"/>
        <end position="46"/>
    </location>
</feature>
<dbReference type="InterPro" id="IPR002893">
    <property type="entry name" value="Znf_MYND"/>
</dbReference>
<sequence length="333" mass="37593">MESFNSSDPCIICNKPDALRCSRCQGASYCSVSCQRADYPIHKLLCATFSGFDITARPTKEHVRAILFPADQKNPKLVWLQCKWEDSWGMRWQYRDAKPFLGDSVESTLIQYNPVLKRILSDTVSVVWRETFLRDGSLPNCSVAVITSTTSEPSHNWCGPIIAYGHVGPSSNPVRCRDIDMNDLRHVADYFISYGTSLASYPLTETQPAPTKIKGVRINCLGDQAMLNKPQFEEIELSLTNSIFTDHSTSDIAQLIGLPIFTQRCVPHSSWVSESDMYENRNATFLHLCCDPKVEFDPFGEALSWGQASLPGLTRLEASLWYARTRSRYRHGM</sequence>
<dbReference type="STRING" id="37992.A0A4Z0YT74"/>
<dbReference type="AlphaFoldDB" id="A0A4Z0YT74"/>
<evidence type="ECO:0000313" key="7">
    <source>
        <dbReference type="Proteomes" id="UP000297716"/>
    </source>
</evidence>
<evidence type="ECO:0000313" key="6">
    <source>
        <dbReference type="EMBL" id="TGJ83248.1"/>
    </source>
</evidence>
<dbReference type="Proteomes" id="UP000297716">
    <property type="component" value="Unassembled WGS sequence"/>
</dbReference>